<organism evidence="1 2">
    <name type="scientific">Thermoflavimicrobium daqui</name>
    <dbReference type="NCBI Taxonomy" id="2137476"/>
    <lineage>
        <taxon>Bacteria</taxon>
        <taxon>Bacillati</taxon>
        <taxon>Bacillota</taxon>
        <taxon>Bacilli</taxon>
        <taxon>Bacillales</taxon>
        <taxon>Thermoactinomycetaceae</taxon>
        <taxon>Thermoflavimicrobium</taxon>
    </lineage>
</organism>
<comment type="caution">
    <text evidence="1">The sequence shown here is derived from an EMBL/GenBank/DDBJ whole genome shotgun (WGS) entry which is preliminary data.</text>
</comment>
<protein>
    <submittedName>
        <fullName evidence="1">Uncharacterized protein</fullName>
    </submittedName>
</protein>
<sequence length="94" mass="10814">MVKYQRDEGKTFLTLSIKATDSHKQSYKQTLQNKDVLDIPILKMSFQLEDPEGIKIVEATSDQAKELMEPLITKQRKYMNGLLVGCQKRMSSFS</sequence>
<keyword evidence="2" id="KW-1185">Reference proteome</keyword>
<evidence type="ECO:0000313" key="2">
    <source>
        <dbReference type="Proteomes" id="UP000251213"/>
    </source>
</evidence>
<dbReference type="Proteomes" id="UP000251213">
    <property type="component" value="Unassembled WGS sequence"/>
</dbReference>
<evidence type="ECO:0000313" key="1">
    <source>
        <dbReference type="EMBL" id="RAL26898.1"/>
    </source>
</evidence>
<accession>A0A364K9D8</accession>
<reference evidence="1 2" key="1">
    <citation type="submission" date="2018-06" db="EMBL/GenBank/DDBJ databases">
        <title>Thermoflavimicrobium daqus sp. nov., a thermophilic microbe isolated from Moutai-flavour Daqu.</title>
        <authorList>
            <person name="Wang X."/>
            <person name="Zhou H."/>
        </authorList>
    </citation>
    <scope>NUCLEOTIDE SEQUENCE [LARGE SCALE GENOMIC DNA]</scope>
    <source>
        <strain evidence="1 2">FBKL4.011</strain>
    </source>
</reference>
<gene>
    <name evidence="1" type="ORF">DL897_02290</name>
</gene>
<name>A0A364K9D8_9BACL</name>
<reference evidence="1 2" key="2">
    <citation type="submission" date="2018-06" db="EMBL/GenBank/DDBJ databases">
        <authorList>
            <person name="Zhirakovskaya E."/>
        </authorList>
    </citation>
    <scope>NUCLEOTIDE SEQUENCE [LARGE SCALE GENOMIC DNA]</scope>
    <source>
        <strain evidence="1 2">FBKL4.011</strain>
    </source>
</reference>
<proteinExistence type="predicted"/>
<dbReference type="EMBL" id="QJKK01000001">
    <property type="protein sequence ID" value="RAL26898.1"/>
    <property type="molecule type" value="Genomic_DNA"/>
</dbReference>
<dbReference type="AlphaFoldDB" id="A0A364K9D8"/>